<dbReference type="SUPFAM" id="SSF51735">
    <property type="entry name" value="NAD(P)-binding Rossmann-fold domains"/>
    <property type="match status" value="1"/>
</dbReference>
<dbReference type="InterPro" id="IPR050700">
    <property type="entry name" value="YIM1/Zinc_Alcohol_DH_Fams"/>
</dbReference>
<dbReference type="SUPFAM" id="SSF50129">
    <property type="entry name" value="GroES-like"/>
    <property type="match status" value="1"/>
</dbReference>
<dbReference type="GO" id="GO:0005739">
    <property type="term" value="C:mitochondrion"/>
    <property type="evidence" value="ECO:0007669"/>
    <property type="project" value="TreeGrafter"/>
</dbReference>
<evidence type="ECO:0000259" key="2">
    <source>
        <dbReference type="SMART" id="SM00829"/>
    </source>
</evidence>
<comment type="caution">
    <text evidence="3">The sequence shown here is derived from an EMBL/GenBank/DDBJ whole genome shotgun (WGS) entry which is preliminary data.</text>
</comment>
<dbReference type="EMBL" id="JAGMWT010000007">
    <property type="protein sequence ID" value="KAH7125534.1"/>
    <property type="molecule type" value="Genomic_DNA"/>
</dbReference>
<feature type="non-terminal residue" evidence="3">
    <location>
        <position position="1"/>
    </location>
</feature>
<keyword evidence="1" id="KW-0560">Oxidoreductase</keyword>
<evidence type="ECO:0000313" key="3">
    <source>
        <dbReference type="EMBL" id="KAH7125534.1"/>
    </source>
</evidence>
<dbReference type="Gene3D" id="3.90.180.10">
    <property type="entry name" value="Medium-chain alcohol dehydrogenases, catalytic domain"/>
    <property type="match status" value="1"/>
</dbReference>
<dbReference type="PROSITE" id="PS01162">
    <property type="entry name" value="QOR_ZETA_CRYSTAL"/>
    <property type="match status" value="1"/>
</dbReference>
<dbReference type="Pfam" id="PF13602">
    <property type="entry name" value="ADH_zinc_N_2"/>
    <property type="match status" value="1"/>
</dbReference>
<dbReference type="GO" id="GO:0016491">
    <property type="term" value="F:oxidoreductase activity"/>
    <property type="evidence" value="ECO:0007669"/>
    <property type="project" value="UniProtKB-KW"/>
</dbReference>
<dbReference type="PANTHER" id="PTHR11695:SF294">
    <property type="entry name" value="RETICULON-4-INTERACTING PROTEIN 1, MITOCHONDRIAL"/>
    <property type="match status" value="1"/>
</dbReference>
<name>A0A9P9DUZ3_9PLEO</name>
<protein>
    <recommendedName>
        <fullName evidence="2">Enoyl reductase (ER) domain-containing protein</fullName>
    </recommendedName>
</protein>
<organism evidence="3 4">
    <name type="scientific">Dendryphion nanum</name>
    <dbReference type="NCBI Taxonomy" id="256645"/>
    <lineage>
        <taxon>Eukaryota</taxon>
        <taxon>Fungi</taxon>
        <taxon>Dikarya</taxon>
        <taxon>Ascomycota</taxon>
        <taxon>Pezizomycotina</taxon>
        <taxon>Dothideomycetes</taxon>
        <taxon>Pleosporomycetidae</taxon>
        <taxon>Pleosporales</taxon>
        <taxon>Torulaceae</taxon>
        <taxon>Dendryphion</taxon>
    </lineage>
</organism>
<dbReference type="CDD" id="cd08267">
    <property type="entry name" value="MDR1"/>
    <property type="match status" value="1"/>
</dbReference>
<dbReference type="SMART" id="SM00829">
    <property type="entry name" value="PKS_ER"/>
    <property type="match status" value="1"/>
</dbReference>
<dbReference type="Proteomes" id="UP000700596">
    <property type="component" value="Unassembled WGS sequence"/>
</dbReference>
<dbReference type="InterPro" id="IPR020843">
    <property type="entry name" value="ER"/>
</dbReference>
<evidence type="ECO:0000313" key="4">
    <source>
        <dbReference type="Proteomes" id="UP000700596"/>
    </source>
</evidence>
<feature type="domain" description="Enoyl reductase (ER)" evidence="2">
    <location>
        <begin position="17"/>
        <end position="349"/>
    </location>
</feature>
<dbReference type="InterPro" id="IPR011032">
    <property type="entry name" value="GroES-like_sf"/>
</dbReference>
<dbReference type="Gene3D" id="3.40.50.720">
    <property type="entry name" value="NAD(P)-binding Rossmann-like Domain"/>
    <property type="match status" value="1"/>
</dbReference>
<dbReference type="GO" id="GO:0008270">
    <property type="term" value="F:zinc ion binding"/>
    <property type="evidence" value="ECO:0007669"/>
    <property type="project" value="InterPro"/>
</dbReference>
<accession>A0A9P9DUZ3</accession>
<reference evidence="3" key="1">
    <citation type="journal article" date="2021" name="Nat. Commun.">
        <title>Genetic determinants of endophytism in the Arabidopsis root mycobiome.</title>
        <authorList>
            <person name="Mesny F."/>
            <person name="Miyauchi S."/>
            <person name="Thiergart T."/>
            <person name="Pickel B."/>
            <person name="Atanasova L."/>
            <person name="Karlsson M."/>
            <person name="Huettel B."/>
            <person name="Barry K.W."/>
            <person name="Haridas S."/>
            <person name="Chen C."/>
            <person name="Bauer D."/>
            <person name="Andreopoulos W."/>
            <person name="Pangilinan J."/>
            <person name="LaButti K."/>
            <person name="Riley R."/>
            <person name="Lipzen A."/>
            <person name="Clum A."/>
            <person name="Drula E."/>
            <person name="Henrissat B."/>
            <person name="Kohler A."/>
            <person name="Grigoriev I.V."/>
            <person name="Martin F.M."/>
            <person name="Hacquard S."/>
        </authorList>
    </citation>
    <scope>NUCLEOTIDE SEQUENCE</scope>
    <source>
        <strain evidence="3">MPI-CAGE-CH-0243</strain>
    </source>
</reference>
<sequence length="355" mass="37736">MSETMRAWIHSRAGLPSAVLSLSTATAPNGVVADSHVRVRISHSALNPGASIVMQILPFVFRGSPAVPEMDFSGTVVDCGKSVPSDRRLEVGTQVFGSIPVGQHVKSGCGSLSELVSVEHTSVFKKPSHATLEEVAGLGIAGATALELINRAGLKKGDAVLVHGASGGIGHLVLQMCRHEVGETGRVVAVCSGEHVAWVKELGCNEVIDYKLHAPVHKYLKQTYADSRFNAVIDAVGIQDLFNNCPSFLAEGKPFISVGPRAKKYSFIGILSTVGLMAQNLLWPRILGGVPRPYIQATGISNLEALRTLADMVEQGIIKVHIGLLVDMENAQQAYTRMLSGHAGGKIIVKVQDLD</sequence>
<dbReference type="Pfam" id="PF08240">
    <property type="entry name" value="ADH_N"/>
    <property type="match status" value="1"/>
</dbReference>
<dbReference type="InterPro" id="IPR013154">
    <property type="entry name" value="ADH-like_N"/>
</dbReference>
<proteinExistence type="predicted"/>
<dbReference type="InterPro" id="IPR036291">
    <property type="entry name" value="NAD(P)-bd_dom_sf"/>
</dbReference>
<gene>
    <name evidence="3" type="ORF">B0J11DRAFT_528623</name>
</gene>
<dbReference type="InterPro" id="IPR002364">
    <property type="entry name" value="Quin_OxRdtase/zeta-crystal_CS"/>
</dbReference>
<dbReference type="PANTHER" id="PTHR11695">
    <property type="entry name" value="ALCOHOL DEHYDROGENASE RELATED"/>
    <property type="match status" value="1"/>
</dbReference>
<dbReference type="AlphaFoldDB" id="A0A9P9DUZ3"/>
<dbReference type="OrthoDB" id="201656at2759"/>
<evidence type="ECO:0000256" key="1">
    <source>
        <dbReference type="ARBA" id="ARBA00023002"/>
    </source>
</evidence>
<keyword evidence="4" id="KW-1185">Reference proteome</keyword>